<protein>
    <submittedName>
        <fullName evidence="1">Uncharacterized protein</fullName>
    </submittedName>
</protein>
<organism evidence="1">
    <name type="scientific">Cedratvirus Zaza IHUMI</name>
    <dbReference type="NCBI Taxonomy" id="2126979"/>
    <lineage>
        <taxon>Viruses</taxon>
        <taxon>Pithoviruses</taxon>
    </lineage>
</organism>
<evidence type="ECO:0000313" key="1">
    <source>
        <dbReference type="EMBL" id="SPN79935.1"/>
    </source>
</evidence>
<proteinExistence type="predicted"/>
<accession>A0A2R8FG17</accession>
<gene>
    <name evidence="1" type="ORF">ZAZAV_624</name>
</gene>
<dbReference type="EMBL" id="LT994652">
    <property type="protein sequence ID" value="SPN79935.1"/>
    <property type="molecule type" value="Genomic_DNA"/>
</dbReference>
<name>A0A2R8FG17_9VIRU</name>
<sequence length="95" mass="11174">METCYGKHVLFALHFTHLTENMFISELKTTATVESEQQLIHEIARNVAHLTRFDWVSSSKITDRYRTKDRDLMGRFEFANQLVYFSADECSLTHN</sequence>
<dbReference type="Proteomes" id="UP000270547">
    <property type="component" value="Segment"/>
</dbReference>
<reference evidence="1" key="1">
    <citation type="submission" date="2018-03" db="EMBL/GenBank/DDBJ databases">
        <authorList>
            <consortium name="Urmite Genomes"/>
        </authorList>
    </citation>
    <scope>NUCLEOTIDE SEQUENCE [LARGE SCALE GENOMIC DNA]</scope>
    <source>
        <strain evidence="1">IHUMI-S29</strain>
    </source>
</reference>